<protein>
    <submittedName>
        <fullName evidence="3">Uncharacterized protein</fullName>
    </submittedName>
</protein>
<sequence length="204" mass="21216">MYYPVGYNRSLMIFLLVTYVMQVVGATPLQFPATTEPGPSPPPANSSTPPYRLLEAARRAAASVLRDTARTSDRVLWNAGKMLLSAGGAVNRVWDAALRASVRLLKVGGAACGSVAGRLSRVPIIGFGASGVSEAVNVAVDVVAENVAHDTLARGQALAKLNAKLDESGARLRRPANAGETGGPAPAAAAETRPRGPVAFFPRE</sequence>
<accession>A0A2S2NI45</accession>
<feature type="signal peptide" evidence="2">
    <location>
        <begin position="1"/>
        <end position="26"/>
    </location>
</feature>
<evidence type="ECO:0000256" key="2">
    <source>
        <dbReference type="SAM" id="SignalP"/>
    </source>
</evidence>
<evidence type="ECO:0000256" key="1">
    <source>
        <dbReference type="SAM" id="MobiDB-lite"/>
    </source>
</evidence>
<dbReference type="EMBL" id="GGMR01004206">
    <property type="protein sequence ID" value="MBY16825.1"/>
    <property type="molecule type" value="Transcribed_RNA"/>
</dbReference>
<feature type="compositionally biased region" description="Low complexity" evidence="1">
    <location>
        <begin position="183"/>
        <end position="197"/>
    </location>
</feature>
<feature type="chain" id="PRO_5015504604" evidence="2">
    <location>
        <begin position="27"/>
        <end position="204"/>
    </location>
</feature>
<evidence type="ECO:0000313" key="3">
    <source>
        <dbReference type="EMBL" id="MBY16825.1"/>
    </source>
</evidence>
<reference evidence="3" key="1">
    <citation type="submission" date="2018-04" db="EMBL/GenBank/DDBJ databases">
        <title>Transcriptome of Schizaphis graminum biotype I.</title>
        <authorList>
            <person name="Scully E.D."/>
            <person name="Geib S.M."/>
            <person name="Palmer N.A."/>
            <person name="Koch K."/>
            <person name="Bradshaw J."/>
            <person name="Heng-Moss T."/>
            <person name="Sarath G."/>
        </authorList>
    </citation>
    <scope>NUCLEOTIDE SEQUENCE</scope>
</reference>
<gene>
    <name evidence="3" type="ORF">g.117380</name>
</gene>
<organism evidence="3">
    <name type="scientific">Schizaphis graminum</name>
    <name type="common">Green bug aphid</name>
    <dbReference type="NCBI Taxonomy" id="13262"/>
    <lineage>
        <taxon>Eukaryota</taxon>
        <taxon>Metazoa</taxon>
        <taxon>Ecdysozoa</taxon>
        <taxon>Arthropoda</taxon>
        <taxon>Hexapoda</taxon>
        <taxon>Insecta</taxon>
        <taxon>Pterygota</taxon>
        <taxon>Neoptera</taxon>
        <taxon>Paraneoptera</taxon>
        <taxon>Hemiptera</taxon>
        <taxon>Sternorrhyncha</taxon>
        <taxon>Aphidomorpha</taxon>
        <taxon>Aphidoidea</taxon>
        <taxon>Aphididae</taxon>
        <taxon>Aphidini</taxon>
        <taxon>Schizaphis</taxon>
    </lineage>
</organism>
<feature type="region of interest" description="Disordered" evidence="1">
    <location>
        <begin position="169"/>
        <end position="204"/>
    </location>
</feature>
<dbReference type="AlphaFoldDB" id="A0A2S2NI45"/>
<proteinExistence type="predicted"/>
<name>A0A2S2NI45_SCHGA</name>
<keyword evidence="2" id="KW-0732">Signal</keyword>